<evidence type="ECO:0000313" key="2">
    <source>
        <dbReference type="EMBL" id="PNT61159.1"/>
    </source>
</evidence>
<reference evidence="3" key="3">
    <citation type="submission" date="2018-08" db="UniProtKB">
        <authorList>
            <consortium name="EnsemblPlants"/>
        </authorList>
    </citation>
    <scope>IDENTIFICATION</scope>
    <source>
        <strain evidence="3">cv. Bd21</strain>
    </source>
</reference>
<dbReference type="EMBL" id="CM000884">
    <property type="protein sequence ID" value="PNT61159.1"/>
    <property type="molecule type" value="Genomic_DNA"/>
</dbReference>
<sequence length="136" mass="15195">MRNITLDQVDLHLFDGMLVRVFFIFWVHCSALDSLVAVLSDREHARRPRPLQQQGPATGRFCKLDLNPFVTQVYNGSLDRQLGITARSPSLAAARRIASRCCLNYCCAAICTNLSDLCKEKFCKSPPRNAPKGPSL</sequence>
<dbReference type="AlphaFoldDB" id="A0A2K2CGK2"/>
<accession>A0A2K2CGK2</accession>
<reference evidence="2" key="2">
    <citation type="submission" date="2017-06" db="EMBL/GenBank/DDBJ databases">
        <title>WGS assembly of Brachypodium distachyon.</title>
        <authorList>
            <consortium name="The International Brachypodium Initiative"/>
            <person name="Lucas S."/>
            <person name="Harmon-Smith M."/>
            <person name="Lail K."/>
            <person name="Tice H."/>
            <person name="Grimwood J."/>
            <person name="Bruce D."/>
            <person name="Barry K."/>
            <person name="Shu S."/>
            <person name="Lindquist E."/>
            <person name="Wang M."/>
            <person name="Pitluck S."/>
            <person name="Vogel J.P."/>
            <person name="Garvin D.F."/>
            <person name="Mockler T.C."/>
            <person name="Schmutz J."/>
            <person name="Rokhsar D."/>
            <person name="Bevan M.W."/>
        </authorList>
    </citation>
    <scope>NUCLEOTIDE SEQUENCE</scope>
    <source>
        <strain evidence="2">Bd21</strain>
    </source>
</reference>
<gene>
    <name evidence="2" type="ORF">BRADI_5g10955v3</name>
</gene>
<organism evidence="2">
    <name type="scientific">Brachypodium distachyon</name>
    <name type="common">Purple false brome</name>
    <name type="synonym">Trachynia distachya</name>
    <dbReference type="NCBI Taxonomy" id="15368"/>
    <lineage>
        <taxon>Eukaryota</taxon>
        <taxon>Viridiplantae</taxon>
        <taxon>Streptophyta</taxon>
        <taxon>Embryophyta</taxon>
        <taxon>Tracheophyta</taxon>
        <taxon>Spermatophyta</taxon>
        <taxon>Magnoliopsida</taxon>
        <taxon>Liliopsida</taxon>
        <taxon>Poales</taxon>
        <taxon>Poaceae</taxon>
        <taxon>BOP clade</taxon>
        <taxon>Pooideae</taxon>
        <taxon>Stipodae</taxon>
        <taxon>Brachypodieae</taxon>
        <taxon>Brachypodium</taxon>
    </lineage>
</organism>
<protein>
    <submittedName>
        <fullName evidence="2 3">Uncharacterized protein</fullName>
    </submittedName>
</protein>
<evidence type="ECO:0000313" key="4">
    <source>
        <dbReference type="Proteomes" id="UP000008810"/>
    </source>
</evidence>
<dbReference type="InParanoid" id="A0A2K2CGK2"/>
<reference evidence="2 3" key="1">
    <citation type="journal article" date="2010" name="Nature">
        <title>Genome sequencing and analysis of the model grass Brachypodium distachyon.</title>
        <authorList>
            <consortium name="International Brachypodium Initiative"/>
        </authorList>
    </citation>
    <scope>NUCLEOTIDE SEQUENCE [LARGE SCALE GENOMIC DNA]</scope>
    <source>
        <strain evidence="2 3">Bd21</strain>
    </source>
</reference>
<proteinExistence type="predicted"/>
<keyword evidence="1" id="KW-0812">Transmembrane</keyword>
<dbReference type="EnsemblPlants" id="PNT61159">
    <property type="protein sequence ID" value="PNT61159"/>
    <property type="gene ID" value="BRADI_5g10955v3"/>
</dbReference>
<name>A0A2K2CGK2_BRADI</name>
<evidence type="ECO:0000256" key="1">
    <source>
        <dbReference type="SAM" id="Phobius"/>
    </source>
</evidence>
<keyword evidence="4" id="KW-1185">Reference proteome</keyword>
<evidence type="ECO:0000313" key="3">
    <source>
        <dbReference type="EnsemblPlants" id="PNT61159"/>
    </source>
</evidence>
<feature type="transmembrane region" description="Helical" evidence="1">
    <location>
        <begin position="17"/>
        <end position="39"/>
    </location>
</feature>
<keyword evidence="1" id="KW-0472">Membrane</keyword>
<keyword evidence="1" id="KW-1133">Transmembrane helix</keyword>
<dbReference type="Proteomes" id="UP000008810">
    <property type="component" value="Chromosome 5"/>
</dbReference>
<dbReference type="Gramene" id="PNT61159">
    <property type="protein sequence ID" value="PNT61159"/>
    <property type="gene ID" value="BRADI_5g10955v3"/>
</dbReference>